<gene>
    <name evidence="2" type="ordered locus">EAMY_2992</name>
</gene>
<proteinExistence type="predicted"/>
<dbReference type="SUPFAM" id="SSF159501">
    <property type="entry name" value="EreA/ChaN-like"/>
    <property type="match status" value="1"/>
</dbReference>
<dbReference type="HOGENOM" id="CLU_244275_0_0_6"/>
<dbReference type="KEGG" id="eam:EAMY_2992"/>
<dbReference type="STRING" id="665029.EAMY_2992"/>
<feature type="compositionally biased region" description="Polar residues" evidence="1">
    <location>
        <begin position="169"/>
        <end position="179"/>
    </location>
</feature>
<reference evidence="2 3" key="1">
    <citation type="journal article" date="2010" name="Mol. Plant Microbe Interact.">
        <title>Complete genome sequence of the fire blight pathogen Erwinia amylovora CFBP 1430 and comparison to other Erwinia spp.</title>
        <authorList>
            <person name="Smits T.H."/>
            <person name="Rezzonico F."/>
            <person name="Kamber T."/>
            <person name="Blom J."/>
            <person name="Goesmann A."/>
            <person name="Frey J.E."/>
            <person name="Duffy B."/>
        </authorList>
    </citation>
    <scope>NUCLEOTIDE SEQUENCE [LARGE SCALE GENOMIC DNA]</scope>
    <source>
        <strain evidence="3">CFBP1430</strain>
    </source>
</reference>
<dbReference type="Gene3D" id="3.40.50.11550">
    <property type="match status" value="1"/>
</dbReference>
<sequence length="1622" mass="183063">MSDFHYLDRCYANPPVNGDRIVTNINLQTSPQIIIPCTSGTASGIDEQSTSLNGLLKSVTNSTARYLVDPVINTGMGVYRSLRERSPWREYLPCKQDIELKGIQSEGEALRSEAELINDSRRRQNEHQILPLLLKGKVGIALGAALLAGAGLGSGYYFRRKSGNFTEDQPATWSLTSDHSPGGSGGTPEDSLGIHPYDHDDAVSSNSYQFRSLSDVVPGEEKISTTKVQIANPRGRRHVDIPEKIKPVNRKISWLLYNENYLDEVNVSKEIMLYAAAGYLLGRGGDGSVGQNNRYRILARIILSSADLYGGGEDELLSLEQEKSAVRFWFFSNVLGSSLVENITKKIASFHPYPFDYTPIAIKDVFSVTKLYSYGNLYLKRLGENYTDAFKKMWNSILHEEMPFLKFADTLDKTFVLHGEKFASLYAGTRFLSDVKKSNYSAEEAVKAGDVIWKYALSGHFTEDQLGYLQAPAIYFMARHSPDKVAYVMPFNETSAVAVLEYIRYRKMNALIPLFNNYSTAVKSWLTKRKLADKIISQCPTGELYSLPDIADGIRHEQERRKKGVDASRQIYMNGMRKPCKSAPENLNSKYLELTSHVADSFYQFDQFLVNSAFEDLPIIEYQFITAKESIMCPVDFSMHTDKPRGLSIRPVRDMDIKVSLEKTELISVMQAAEERIYALVEQIETAGGYKVIRVDRDILKFISAGILDYNKFAANCRVVGNELKSNHDTFFFSIKSVLNTVVAREGNIEFLVNFLSAKHRENLYHSLYESGNDQSDFISMWNVLKHIIPLYDCIDGIVKNEPAQALPSCLMDALSLTPGVGIATNLSGRFAISLSTGIRHGIATVGKAGIALAVKNTLKHVSLPSIGEMAILGKTALRSIDPGFELLSTASRSFSAKIKVLLASDKNTADLAARITPSNAIGSRQLAPADEALMALVPGTELRIPLKSIVNNNGQNVYVRFNPETGEAFGIHYHLEGEQLHQIAMKYPVESDYAENNLEYTLGDVTPLNRDNLLTLTSDGKGVYRYIDAFTHQITHALKINGQFYRVRPGGQEWLWHVDGKNDIKLARFDDVYYKVDEDKIMDVKYTTCRSRRAPTGHCIRLSPKLENAFKENKRWGVTIHDIPYIRPADSHPGLYIDADRKIYIKYENVYFRLKNEHKNKPDDILSVIRPKTGLFSGNVITRRIAEVTVSRQKGAYHFTTPEENMSECAGVSKDVSELHSAMRRLSFADYHSYDIPEEMRETIQVMDKKTLQDRDYYFHGLRPSQQDVVDKFRKITDDMLLDAEEFFKREAGNFNKCDIPTIASTDEPKDVLKKIYDKAGGIVIGESHSSIASKKFIVDNIDRLYENGVRTIFMEHLQKDMHQADLDNYLVTGKMTDNLQRFIIQLDRDYATDYEGKYSFMGLIKAVQQRHIRITAIDSFVSYYGLKPGQAGTNRVKLMNYYSHLLINKYQLHHQNKWIALVGNTHSNTFFNIPGVAELNRAVGTRVRDIPQNEAGGIFKDPGEVCNSIQSCRGNVLQGDILLEMAVVNPPGWVTIPRIRNTLKKPGHFAICRKGNKNVLTYMNRDSVIQDIPIESGEDNKFYLDTNENKWQGVASERFERLDAMIDFIINERGMKLLAL</sequence>
<dbReference type="eggNOG" id="ENOG5032TIZ">
    <property type="taxonomic scope" value="Bacteria"/>
</dbReference>
<organism evidence="2 3">
    <name type="scientific">Erwinia amylovora (strain CFBP1430)</name>
    <dbReference type="NCBI Taxonomy" id="665029"/>
    <lineage>
        <taxon>Bacteria</taxon>
        <taxon>Pseudomonadati</taxon>
        <taxon>Pseudomonadota</taxon>
        <taxon>Gammaproteobacteria</taxon>
        <taxon>Enterobacterales</taxon>
        <taxon>Erwiniaceae</taxon>
        <taxon>Erwinia</taxon>
    </lineage>
</organism>
<evidence type="ECO:0000256" key="1">
    <source>
        <dbReference type="SAM" id="MobiDB-lite"/>
    </source>
</evidence>
<feature type="region of interest" description="Disordered" evidence="1">
    <location>
        <begin position="169"/>
        <end position="198"/>
    </location>
</feature>
<protein>
    <submittedName>
        <fullName evidence="2">Uncharacterized protein</fullName>
    </submittedName>
</protein>
<evidence type="ECO:0000313" key="3">
    <source>
        <dbReference type="Proteomes" id="UP000001841"/>
    </source>
</evidence>
<accession>D4I0N1</accession>
<dbReference type="CDD" id="cd14729">
    <property type="entry name" value="RtxA-like"/>
    <property type="match status" value="1"/>
</dbReference>
<dbReference type="EMBL" id="FN434113">
    <property type="protein sequence ID" value="CBA22818.1"/>
    <property type="molecule type" value="Genomic_DNA"/>
</dbReference>
<dbReference type="Proteomes" id="UP000001841">
    <property type="component" value="Chromosome"/>
</dbReference>
<name>D4I0N1_ERWAC</name>
<evidence type="ECO:0000313" key="2">
    <source>
        <dbReference type="EMBL" id="CBA22818.1"/>
    </source>
</evidence>